<evidence type="ECO:0000313" key="2">
    <source>
        <dbReference type="Proteomes" id="UP001060170"/>
    </source>
</evidence>
<comment type="caution">
    <text evidence="1">The sequence shown here is derived from an EMBL/GenBank/DDBJ whole genome shotgun (WGS) entry which is preliminary data.</text>
</comment>
<reference evidence="2" key="1">
    <citation type="journal article" date="2018" name="BMC Genomics">
        <title>Genomic insights into host adaptation between the wheat stripe rust pathogen (Puccinia striiformis f. sp. tritici) and the barley stripe rust pathogen (Puccinia striiformis f. sp. hordei).</title>
        <authorList>
            <person name="Xia C."/>
            <person name="Wang M."/>
            <person name="Yin C."/>
            <person name="Cornejo O.E."/>
            <person name="Hulbert S.H."/>
            <person name="Chen X."/>
        </authorList>
    </citation>
    <scope>NUCLEOTIDE SEQUENCE [LARGE SCALE GENOMIC DNA]</scope>
    <source>
        <strain evidence="2">93-210</strain>
    </source>
</reference>
<evidence type="ECO:0000313" key="1">
    <source>
        <dbReference type="EMBL" id="KAI7940276.1"/>
    </source>
</evidence>
<dbReference type="EMBL" id="CM045878">
    <property type="protein sequence ID" value="KAI7940276.1"/>
    <property type="molecule type" value="Genomic_DNA"/>
</dbReference>
<accession>A0ACC0DW88</accession>
<organism evidence="1 2">
    <name type="scientific">Puccinia striiformis f. sp. tritici</name>
    <dbReference type="NCBI Taxonomy" id="168172"/>
    <lineage>
        <taxon>Eukaryota</taxon>
        <taxon>Fungi</taxon>
        <taxon>Dikarya</taxon>
        <taxon>Basidiomycota</taxon>
        <taxon>Pucciniomycotina</taxon>
        <taxon>Pucciniomycetes</taxon>
        <taxon>Pucciniales</taxon>
        <taxon>Pucciniaceae</taxon>
        <taxon>Puccinia</taxon>
    </lineage>
</organism>
<dbReference type="Proteomes" id="UP001060170">
    <property type="component" value="Chromosome 14"/>
</dbReference>
<reference evidence="1 2" key="3">
    <citation type="journal article" date="2022" name="Microbiol. Spectr.">
        <title>Folding features and dynamics of 3D genome architecture in plant fungal pathogens.</title>
        <authorList>
            <person name="Xia C."/>
        </authorList>
    </citation>
    <scope>NUCLEOTIDE SEQUENCE [LARGE SCALE GENOMIC DNA]</scope>
    <source>
        <strain evidence="1 2">93-210</strain>
    </source>
</reference>
<sequence length="79" mass="9227">MDPPASKEEAAQRRRQERCRRIAHRQNLEEQAAKRLREQDDVIITLYALGLQALRDYTNFERTSLRPILPAVETPLGQQ</sequence>
<proteinExistence type="predicted"/>
<reference evidence="2" key="2">
    <citation type="journal article" date="2018" name="Mol. Plant Microbe Interact.">
        <title>Genome sequence resources for the wheat stripe rust pathogen (Puccinia striiformis f. sp. tritici) and the barley stripe rust pathogen (Puccinia striiformis f. sp. hordei).</title>
        <authorList>
            <person name="Xia C."/>
            <person name="Wang M."/>
            <person name="Yin C."/>
            <person name="Cornejo O.E."/>
            <person name="Hulbert S.H."/>
            <person name="Chen X."/>
        </authorList>
    </citation>
    <scope>NUCLEOTIDE SEQUENCE [LARGE SCALE GENOMIC DNA]</scope>
    <source>
        <strain evidence="2">93-210</strain>
    </source>
</reference>
<name>A0ACC0DW88_9BASI</name>
<gene>
    <name evidence="1" type="ORF">MJO28_013928</name>
</gene>
<keyword evidence="2" id="KW-1185">Reference proteome</keyword>
<protein>
    <submittedName>
        <fullName evidence="1">Uncharacterized protein</fullName>
    </submittedName>
</protein>